<organism evidence="5 6">
    <name type="scientific">Discostella pseudostelligera</name>
    <dbReference type="NCBI Taxonomy" id="259834"/>
    <lineage>
        <taxon>Eukaryota</taxon>
        <taxon>Sar</taxon>
        <taxon>Stramenopiles</taxon>
        <taxon>Ochrophyta</taxon>
        <taxon>Bacillariophyta</taxon>
        <taxon>Coscinodiscophyceae</taxon>
        <taxon>Thalassiosirophycidae</taxon>
        <taxon>Stephanodiscales</taxon>
        <taxon>Stephanodiscaceae</taxon>
        <taxon>Discostella</taxon>
    </lineage>
</organism>
<keyword evidence="3" id="KW-0539">Nucleus</keyword>
<comment type="subcellular location">
    <subcellularLocation>
        <location evidence="1">Nucleus</location>
    </subcellularLocation>
</comment>
<evidence type="ECO:0000313" key="5">
    <source>
        <dbReference type="EMBL" id="KAL3759374.1"/>
    </source>
</evidence>
<dbReference type="GO" id="GO:0005634">
    <property type="term" value="C:nucleus"/>
    <property type="evidence" value="ECO:0007669"/>
    <property type="project" value="UniProtKB-SubCell"/>
</dbReference>
<evidence type="ECO:0000313" key="6">
    <source>
        <dbReference type="Proteomes" id="UP001530293"/>
    </source>
</evidence>
<accession>A0ABD3M9R3</accession>
<reference evidence="5 6" key="1">
    <citation type="submission" date="2024-10" db="EMBL/GenBank/DDBJ databases">
        <title>Updated reference genomes for cyclostephanoid diatoms.</title>
        <authorList>
            <person name="Roberts W.R."/>
            <person name="Alverson A.J."/>
        </authorList>
    </citation>
    <scope>NUCLEOTIDE SEQUENCE [LARGE SCALE GENOMIC DNA]</scope>
    <source>
        <strain evidence="5 6">AJA232-27</strain>
    </source>
</reference>
<feature type="compositionally biased region" description="Low complexity" evidence="4">
    <location>
        <begin position="26"/>
        <end position="36"/>
    </location>
</feature>
<dbReference type="PANTHER" id="PTHR12940">
    <property type="entry name" value="ES-2 PROTEIN - RELATED"/>
    <property type="match status" value="1"/>
</dbReference>
<protein>
    <submittedName>
        <fullName evidence="5">Uncharacterized protein</fullName>
    </submittedName>
</protein>
<feature type="region of interest" description="Disordered" evidence="4">
    <location>
        <begin position="513"/>
        <end position="647"/>
    </location>
</feature>
<gene>
    <name evidence="5" type="ORF">ACHAWU_000673</name>
</gene>
<feature type="compositionally biased region" description="Polar residues" evidence="4">
    <location>
        <begin position="535"/>
        <end position="545"/>
    </location>
</feature>
<evidence type="ECO:0000256" key="1">
    <source>
        <dbReference type="ARBA" id="ARBA00004123"/>
    </source>
</evidence>
<feature type="compositionally biased region" description="Polar residues" evidence="4">
    <location>
        <begin position="606"/>
        <end position="621"/>
    </location>
</feature>
<feature type="region of interest" description="Disordered" evidence="4">
    <location>
        <begin position="405"/>
        <end position="429"/>
    </location>
</feature>
<dbReference type="EMBL" id="JALLBG020000200">
    <property type="protein sequence ID" value="KAL3759374.1"/>
    <property type="molecule type" value="Genomic_DNA"/>
</dbReference>
<feature type="region of interest" description="Disordered" evidence="4">
    <location>
        <begin position="313"/>
        <end position="359"/>
    </location>
</feature>
<comment type="caution">
    <text evidence="5">The sequence shown here is derived from an EMBL/GenBank/DDBJ whole genome shotgun (WGS) entry which is preliminary data.</text>
</comment>
<evidence type="ECO:0000256" key="4">
    <source>
        <dbReference type="SAM" id="MobiDB-lite"/>
    </source>
</evidence>
<name>A0ABD3M9R3_9STRA</name>
<dbReference type="Pfam" id="PF09751">
    <property type="entry name" value="Es2"/>
    <property type="match status" value="1"/>
</dbReference>
<feature type="compositionally biased region" description="Low complexity" evidence="4">
    <location>
        <begin position="578"/>
        <end position="594"/>
    </location>
</feature>
<dbReference type="Proteomes" id="UP001530293">
    <property type="component" value="Unassembled WGS sequence"/>
</dbReference>
<feature type="region of interest" description="Disordered" evidence="4">
    <location>
        <begin position="1"/>
        <end position="41"/>
    </location>
</feature>
<keyword evidence="6" id="KW-1185">Reference proteome</keyword>
<proteinExistence type="inferred from homology"/>
<evidence type="ECO:0000256" key="2">
    <source>
        <dbReference type="ARBA" id="ARBA00009072"/>
    </source>
</evidence>
<sequence>MDHIHIVDASSTSGNVSSLHQRRALHQQNNHQSSSQPRNVLEEEEYTSTLTHIVTRDYYPALHTLRRDAAILDARGKGDISGAVAIRRKFRSEEMQREREWMEEMQEEEKALALNDEDECNRSRQNNAEVRKYPRPLKHESITGFHARVTSEDNAEFEMNQERERKEREEFLSLVYDSRADKGGRLTIENQLQRRKDVVDGNIGVGKQLRQGGNVPSMRALCDTPIGLSSDLFDAPPSAGLRITNGTSHNEAITRNGIGRNGLFFQPQHHNAIKNTVSGGITQPKPSSSGTFLALESTDASGGTIEEQDSNIANTGNRLMPPPPARFPSSLSSSVVPHKPSNDETTKPHPTKSTPSIDHRHQLVEYLPKPSLPDIHPPATRFPYQNESRLLSKNNGNMSSLYPSNRDSLGGSIGSYSTDASDTTDLDESPRPLHLERAAYKKARLRENETFLPMTPLIRPGRGGDEVELDSNWPQVVGSGSLPSTSWEPTFDVVDENSREKIARKAEKRIVERSKTYRSAGSSKKGRTDKDDESVTSSRSLSTNPFDRRASLTPAARALLEASTHARKSTKKSNNLLSSSSSSSHPSRIFSSSSAVSGMNAGSRDSLGSSLRMSYTPNRPNLSGAGERDGKQSTSAMRLTAGGATPR</sequence>
<dbReference type="PANTHER" id="PTHR12940:SF0">
    <property type="entry name" value="SPLICING FACTOR ESS-2 HOMOLOG"/>
    <property type="match status" value="1"/>
</dbReference>
<feature type="compositionally biased region" description="Polar residues" evidence="4">
    <location>
        <begin position="9"/>
        <end position="19"/>
    </location>
</feature>
<dbReference type="AlphaFoldDB" id="A0ABD3M9R3"/>
<evidence type="ECO:0000256" key="3">
    <source>
        <dbReference type="ARBA" id="ARBA00023242"/>
    </source>
</evidence>
<dbReference type="InterPro" id="IPR019148">
    <property type="entry name" value="Nuclear_protein_DGCR14_ESS-2"/>
</dbReference>
<comment type="similarity">
    <text evidence="2">Belongs to the ESS2 family.</text>
</comment>